<dbReference type="Gene3D" id="3.40.50.300">
    <property type="entry name" value="P-loop containing nucleotide triphosphate hydrolases"/>
    <property type="match status" value="1"/>
</dbReference>
<evidence type="ECO:0000256" key="1">
    <source>
        <dbReference type="ARBA" id="ARBA00022741"/>
    </source>
</evidence>
<dbReference type="GO" id="GO:0008094">
    <property type="term" value="F:ATP-dependent activity, acting on DNA"/>
    <property type="evidence" value="ECO:0007669"/>
    <property type="project" value="TreeGrafter"/>
</dbReference>
<dbReference type="PANTHER" id="PTHR45626">
    <property type="entry name" value="TRANSCRIPTION TERMINATION FACTOR 2-RELATED"/>
    <property type="match status" value="1"/>
</dbReference>
<evidence type="ECO:0000256" key="3">
    <source>
        <dbReference type="ARBA" id="ARBA00022840"/>
    </source>
</evidence>
<proteinExistence type="predicted"/>
<evidence type="ECO:0000256" key="4">
    <source>
        <dbReference type="SAM" id="MobiDB-lite"/>
    </source>
</evidence>
<dbReference type="AlphaFoldDB" id="A0AAJ0HJY3"/>
<dbReference type="SMART" id="SM00490">
    <property type="entry name" value="HELICc"/>
    <property type="match status" value="1"/>
</dbReference>
<dbReference type="InterPro" id="IPR038718">
    <property type="entry name" value="SNF2-like_sf"/>
</dbReference>
<dbReference type="InterPro" id="IPR000330">
    <property type="entry name" value="SNF2_N"/>
</dbReference>
<dbReference type="GO" id="GO:0006281">
    <property type="term" value="P:DNA repair"/>
    <property type="evidence" value="ECO:0007669"/>
    <property type="project" value="TreeGrafter"/>
</dbReference>
<keyword evidence="2" id="KW-0378">Hydrolase</keyword>
<evidence type="ECO:0000313" key="7">
    <source>
        <dbReference type="Proteomes" id="UP001275084"/>
    </source>
</evidence>
<dbReference type="PROSITE" id="PS51194">
    <property type="entry name" value="HELICASE_CTER"/>
    <property type="match status" value="1"/>
</dbReference>
<feature type="domain" description="Helicase C-terminal" evidence="5">
    <location>
        <begin position="702"/>
        <end position="862"/>
    </location>
</feature>
<dbReference type="InterPro" id="IPR027417">
    <property type="entry name" value="P-loop_NTPase"/>
</dbReference>
<feature type="compositionally biased region" description="Polar residues" evidence="4">
    <location>
        <begin position="178"/>
        <end position="187"/>
    </location>
</feature>
<protein>
    <recommendedName>
        <fullName evidence="5">Helicase C-terminal domain-containing protein</fullName>
    </recommendedName>
</protein>
<feature type="compositionally biased region" description="Polar residues" evidence="4">
    <location>
        <begin position="197"/>
        <end position="206"/>
    </location>
</feature>
<reference evidence="6" key="1">
    <citation type="journal article" date="2023" name="Mol. Phylogenet. Evol.">
        <title>Genome-scale phylogeny and comparative genomics of the fungal order Sordariales.</title>
        <authorList>
            <person name="Hensen N."/>
            <person name="Bonometti L."/>
            <person name="Westerberg I."/>
            <person name="Brannstrom I.O."/>
            <person name="Guillou S."/>
            <person name="Cros-Aarteil S."/>
            <person name="Calhoun S."/>
            <person name="Haridas S."/>
            <person name="Kuo A."/>
            <person name="Mondo S."/>
            <person name="Pangilinan J."/>
            <person name="Riley R."/>
            <person name="LaButti K."/>
            <person name="Andreopoulos B."/>
            <person name="Lipzen A."/>
            <person name="Chen C."/>
            <person name="Yan M."/>
            <person name="Daum C."/>
            <person name="Ng V."/>
            <person name="Clum A."/>
            <person name="Steindorff A."/>
            <person name="Ohm R.A."/>
            <person name="Martin F."/>
            <person name="Silar P."/>
            <person name="Natvig D.O."/>
            <person name="Lalanne C."/>
            <person name="Gautier V."/>
            <person name="Ament-Velasquez S.L."/>
            <person name="Kruys A."/>
            <person name="Hutchinson M.I."/>
            <person name="Powell A.J."/>
            <person name="Barry K."/>
            <person name="Miller A.N."/>
            <person name="Grigoriev I.V."/>
            <person name="Debuchy R."/>
            <person name="Gladieux P."/>
            <person name="Hiltunen Thoren M."/>
            <person name="Johannesson H."/>
        </authorList>
    </citation>
    <scope>NUCLEOTIDE SEQUENCE</scope>
    <source>
        <strain evidence="6">CBS 955.72</strain>
    </source>
</reference>
<dbReference type="EMBL" id="JAUIQD010000004">
    <property type="protein sequence ID" value="KAK3353742.1"/>
    <property type="molecule type" value="Genomic_DNA"/>
</dbReference>
<comment type="caution">
    <text evidence="6">The sequence shown here is derived from an EMBL/GenBank/DDBJ whole genome shotgun (WGS) entry which is preliminary data.</text>
</comment>
<dbReference type="Proteomes" id="UP001275084">
    <property type="component" value="Unassembled WGS sequence"/>
</dbReference>
<dbReference type="GO" id="GO:0016787">
    <property type="term" value="F:hydrolase activity"/>
    <property type="evidence" value="ECO:0007669"/>
    <property type="project" value="UniProtKB-KW"/>
</dbReference>
<organism evidence="6 7">
    <name type="scientific">Lasiosphaeria hispida</name>
    <dbReference type="NCBI Taxonomy" id="260671"/>
    <lineage>
        <taxon>Eukaryota</taxon>
        <taxon>Fungi</taxon>
        <taxon>Dikarya</taxon>
        <taxon>Ascomycota</taxon>
        <taxon>Pezizomycotina</taxon>
        <taxon>Sordariomycetes</taxon>
        <taxon>Sordariomycetidae</taxon>
        <taxon>Sordariales</taxon>
        <taxon>Lasiosphaeriaceae</taxon>
        <taxon>Lasiosphaeria</taxon>
    </lineage>
</organism>
<dbReference type="GO" id="GO:0005524">
    <property type="term" value="F:ATP binding"/>
    <property type="evidence" value="ECO:0007669"/>
    <property type="project" value="UniProtKB-KW"/>
</dbReference>
<keyword evidence="1" id="KW-0547">Nucleotide-binding</keyword>
<dbReference type="SUPFAM" id="SSF52540">
    <property type="entry name" value="P-loop containing nucleoside triphosphate hydrolases"/>
    <property type="match status" value="2"/>
</dbReference>
<evidence type="ECO:0000256" key="2">
    <source>
        <dbReference type="ARBA" id="ARBA00022801"/>
    </source>
</evidence>
<reference evidence="6" key="2">
    <citation type="submission" date="2023-06" db="EMBL/GenBank/DDBJ databases">
        <authorList>
            <consortium name="Lawrence Berkeley National Laboratory"/>
            <person name="Haridas S."/>
            <person name="Hensen N."/>
            <person name="Bonometti L."/>
            <person name="Westerberg I."/>
            <person name="Brannstrom I.O."/>
            <person name="Guillou S."/>
            <person name="Cros-Aarteil S."/>
            <person name="Calhoun S."/>
            <person name="Kuo A."/>
            <person name="Mondo S."/>
            <person name="Pangilinan J."/>
            <person name="Riley R."/>
            <person name="Labutti K."/>
            <person name="Andreopoulos B."/>
            <person name="Lipzen A."/>
            <person name="Chen C."/>
            <person name="Yanf M."/>
            <person name="Daum C."/>
            <person name="Ng V."/>
            <person name="Clum A."/>
            <person name="Steindorff A."/>
            <person name="Ohm R."/>
            <person name="Martin F."/>
            <person name="Silar P."/>
            <person name="Natvig D."/>
            <person name="Lalanne C."/>
            <person name="Gautier V."/>
            <person name="Ament-Velasquez S.L."/>
            <person name="Kruys A."/>
            <person name="Hutchinson M.I."/>
            <person name="Powell A.J."/>
            <person name="Barry K."/>
            <person name="Miller A.N."/>
            <person name="Grigoriev I.V."/>
            <person name="Debuchy R."/>
            <person name="Gladieux P."/>
            <person name="Thoren M.H."/>
            <person name="Johannesson H."/>
        </authorList>
    </citation>
    <scope>NUCLEOTIDE SEQUENCE</scope>
    <source>
        <strain evidence="6">CBS 955.72</strain>
    </source>
</reference>
<feature type="region of interest" description="Disordered" evidence="4">
    <location>
        <begin position="158"/>
        <end position="267"/>
    </location>
</feature>
<dbReference type="Pfam" id="PF00271">
    <property type="entry name" value="Helicase_C"/>
    <property type="match status" value="1"/>
</dbReference>
<dbReference type="InterPro" id="IPR050628">
    <property type="entry name" value="SNF2_RAD54_helicase_TF"/>
</dbReference>
<dbReference type="Gene3D" id="3.40.50.10810">
    <property type="entry name" value="Tandem AAA-ATPase domain"/>
    <property type="match status" value="1"/>
</dbReference>
<accession>A0AAJ0HJY3</accession>
<dbReference type="Pfam" id="PF00176">
    <property type="entry name" value="SNF2-rel_dom"/>
    <property type="match status" value="1"/>
</dbReference>
<dbReference type="GO" id="GO:0005634">
    <property type="term" value="C:nucleus"/>
    <property type="evidence" value="ECO:0007669"/>
    <property type="project" value="TreeGrafter"/>
</dbReference>
<keyword evidence="3" id="KW-0067">ATP-binding</keyword>
<sequence>MSTSTRRARANKGPDAMRAGHEKLKTLTVSVVSEQTNDIWRRELIRFLPESIDSGELPKCADYSWEMFTQWLWKRFNYHRLFERVVFAQFGEENNHELLESRHWTEMLEDVAKGTCPVAPYCDLYFELRRRPFHEECPIWLEERAKLRRLPLAGLSLAELDSPPPNKWDPAKLEELSSENGETSGPLQSPHDGPSIDTPTSSTLKASGTMDGGGSASTPPAETEPPRPQALARMSPNSPTPSERGRSSTRGSSTRGRECKTQLAQDDDYGAADERFVDTYVGSFNHGNNGDEWNECLEFFRVDPRTQAAKNSPRKRVPMLKLLAMSVGLFDYQLMGIFNLLKLMLNDIQGGILADEQGLGKTQEMFGLIALAHSLRKSKSEVLAARRSTKATKHNPPGSDARQCFADSRYGFKCYCHSKLTQLLADRLPEGPNVIVAPARSCGQVLRDGKAKLDMTALKIRLQHDSAEKQDRLTASEVKHLAATVTATRPDAEDREGPVEYHYSASPGTSDFIIITTPEGLGRLTNATFGVDAFRSTPAYFVSGTPFGDSPADIRPVISLLENESCTLASFDDLTSTFDRLAAAQSGGAAIPLDDISDYRRHLHQVLRLTMVRRLGIDSFQGRPLTDIGPLSVKIVDHQIPAEMLKDLQNLANATRTAVEAEAAKGDADGNPIEVGQLIRSDRGAELLLKLRLAATFPGIATPLPDGEACHAKKLCLFCPLESEALLLYGYLLLKRRDDKRIKPVWLHSALTQRERQSTLDKFLETGNAPPNILVAPMSLGGTGLNLQKAKYSVVTSPAWSKQENQQAYYRTHRVGQKQKTQLQLLTGRWNPADRVVLARYEGREVDAKGMWKVDNTLCEGDTGGLLERHQDQSN</sequence>
<name>A0AAJ0HJY3_9PEZI</name>
<evidence type="ECO:0000259" key="5">
    <source>
        <dbReference type="PROSITE" id="PS51194"/>
    </source>
</evidence>
<gene>
    <name evidence="6" type="ORF">B0T25DRAFT_608188</name>
</gene>
<dbReference type="InterPro" id="IPR001650">
    <property type="entry name" value="Helicase_C-like"/>
</dbReference>
<keyword evidence="7" id="KW-1185">Reference proteome</keyword>
<evidence type="ECO:0000313" key="6">
    <source>
        <dbReference type="EMBL" id="KAK3353742.1"/>
    </source>
</evidence>